<keyword evidence="3 5" id="KW-1133">Transmembrane helix</keyword>
<dbReference type="Proteomes" id="UP000005408">
    <property type="component" value="Unassembled WGS sequence"/>
</dbReference>
<dbReference type="GO" id="GO:0038023">
    <property type="term" value="F:signaling receptor activity"/>
    <property type="evidence" value="ECO:0007669"/>
    <property type="project" value="TreeGrafter"/>
</dbReference>
<dbReference type="AlphaFoldDB" id="A0A8W8P0I1"/>
<dbReference type="PANTHER" id="PTHR44755:SF11">
    <property type="entry name" value="ATRIAL NATRIURETIC PEPTIDE RECEPTOR 3 ISOFORM X1"/>
    <property type="match status" value="1"/>
</dbReference>
<evidence type="ECO:0000256" key="4">
    <source>
        <dbReference type="ARBA" id="ARBA00023136"/>
    </source>
</evidence>
<dbReference type="GO" id="GO:0007165">
    <property type="term" value="P:signal transduction"/>
    <property type="evidence" value="ECO:0007669"/>
    <property type="project" value="TreeGrafter"/>
</dbReference>
<dbReference type="PANTHER" id="PTHR44755">
    <property type="entry name" value="NATRIURETIC PEPTIDE RECEPTOR 3-RELATED"/>
    <property type="match status" value="1"/>
</dbReference>
<keyword evidence="2 5" id="KW-0812">Transmembrane</keyword>
<dbReference type="Pfam" id="PF01094">
    <property type="entry name" value="ANF_receptor"/>
    <property type="match status" value="2"/>
</dbReference>
<keyword evidence="4 5" id="KW-0472">Membrane</keyword>
<accession>A0A8W8P0I1</accession>
<evidence type="ECO:0000313" key="8">
    <source>
        <dbReference type="Proteomes" id="UP000005408"/>
    </source>
</evidence>
<dbReference type="GO" id="GO:0016020">
    <property type="term" value="C:membrane"/>
    <property type="evidence" value="ECO:0007669"/>
    <property type="project" value="UniProtKB-SubCell"/>
</dbReference>
<reference evidence="7" key="1">
    <citation type="submission" date="2022-08" db="UniProtKB">
        <authorList>
            <consortium name="EnsemblMetazoa"/>
        </authorList>
    </citation>
    <scope>IDENTIFICATION</scope>
    <source>
        <strain evidence="7">05x7-T-G4-1.051#20</strain>
    </source>
</reference>
<evidence type="ECO:0000256" key="2">
    <source>
        <dbReference type="ARBA" id="ARBA00022692"/>
    </source>
</evidence>
<dbReference type="GO" id="GO:0017046">
    <property type="term" value="F:peptide hormone binding"/>
    <property type="evidence" value="ECO:0007669"/>
    <property type="project" value="TreeGrafter"/>
</dbReference>
<dbReference type="InterPro" id="IPR052612">
    <property type="entry name" value="ANP_Clearance_Receptor"/>
</dbReference>
<evidence type="ECO:0000313" key="7">
    <source>
        <dbReference type="EnsemblMetazoa" id="G9097.1:cds"/>
    </source>
</evidence>
<dbReference type="InterPro" id="IPR028082">
    <property type="entry name" value="Peripla_BP_I"/>
</dbReference>
<comment type="subcellular location">
    <subcellularLocation>
        <location evidence="1">Membrane</location>
    </subcellularLocation>
</comment>
<feature type="domain" description="Receptor ligand binding region" evidence="6">
    <location>
        <begin position="263"/>
        <end position="386"/>
    </location>
</feature>
<evidence type="ECO:0000259" key="6">
    <source>
        <dbReference type="Pfam" id="PF01094"/>
    </source>
</evidence>
<evidence type="ECO:0000256" key="5">
    <source>
        <dbReference type="SAM" id="Phobius"/>
    </source>
</evidence>
<protein>
    <recommendedName>
        <fullName evidence="6">Receptor ligand binding region domain-containing protein</fullName>
    </recommendedName>
</protein>
<feature type="domain" description="Receptor ligand binding region" evidence="6">
    <location>
        <begin position="65"/>
        <end position="189"/>
    </location>
</feature>
<sequence length="447" mass="51263">MVVSCCQSYQKVNGIKSWMYACSLLFGLIIGGSCAVQNLTICVLAPKLSPYNDTDCTFFSLPIIKPAVTIGIEKVQSLKILPYVDIQVVYKNSHCSDIDATIAAFEMKDRKVHMFFGPMNDMAVNSVAQYASRWNIPLITPGAMSAFYFESKFDKHTLTRIGLSYDEVVRVVIDILHHYDWYKVKVIFEGRKRTPVFPEYYDIAGESFRTVMMERQYEAEINSYVSQFQSLEDLLTKKVGFTYSAPQNPSQRMFSLNKIRPGVEIGIDYVRLCHLLPELNISVKFVDTNFSSRLAPIRAMQLMERKQAHLFLGPVYDYSLAPVARYAPHWAVPIISPGGFAHDFKTNRGKEYATLTRIGPAFESTADFIGKIIQAQNWSRAILIYQGYGQKFVFPRFCFLAASAYIYHFQRDRYKHIAKQDFHIYIPNKESYDSLLRNRIGEKYSGK</sequence>
<name>A0A8W8P0I1_MAGGI</name>
<evidence type="ECO:0000256" key="1">
    <source>
        <dbReference type="ARBA" id="ARBA00004370"/>
    </source>
</evidence>
<organism evidence="7 8">
    <name type="scientific">Magallana gigas</name>
    <name type="common">Pacific oyster</name>
    <name type="synonym">Crassostrea gigas</name>
    <dbReference type="NCBI Taxonomy" id="29159"/>
    <lineage>
        <taxon>Eukaryota</taxon>
        <taxon>Metazoa</taxon>
        <taxon>Spiralia</taxon>
        <taxon>Lophotrochozoa</taxon>
        <taxon>Mollusca</taxon>
        <taxon>Bivalvia</taxon>
        <taxon>Autobranchia</taxon>
        <taxon>Pteriomorphia</taxon>
        <taxon>Ostreida</taxon>
        <taxon>Ostreoidea</taxon>
        <taxon>Ostreidae</taxon>
        <taxon>Magallana</taxon>
    </lineage>
</organism>
<proteinExistence type="predicted"/>
<dbReference type="InterPro" id="IPR001828">
    <property type="entry name" value="ANF_lig-bd_rcpt"/>
</dbReference>
<dbReference type="EnsemblMetazoa" id="G9097.1">
    <property type="protein sequence ID" value="G9097.1:cds"/>
    <property type="gene ID" value="G9097"/>
</dbReference>
<dbReference type="Gene3D" id="3.40.50.2300">
    <property type="match status" value="2"/>
</dbReference>
<dbReference type="SUPFAM" id="SSF53822">
    <property type="entry name" value="Periplasmic binding protein-like I"/>
    <property type="match status" value="2"/>
</dbReference>
<feature type="transmembrane region" description="Helical" evidence="5">
    <location>
        <begin position="18"/>
        <end position="39"/>
    </location>
</feature>
<keyword evidence="8" id="KW-1185">Reference proteome</keyword>
<evidence type="ECO:0000256" key="3">
    <source>
        <dbReference type="ARBA" id="ARBA00022989"/>
    </source>
</evidence>